<sequence>MSDAPRFDPGSPEQEPRPPVVYATPVKRAWAWVGIAYMVIFTLTFTYYLATARILNGIGPVLLVPALLGLAATAVLRFRQGQGKGGLPACILITAACILLALCNLAAGLYRLAANFGG</sequence>
<dbReference type="RefSeq" id="WP_238073077.1">
    <property type="nucleotide sequence ID" value="NZ_JAKNJB010000003.1"/>
</dbReference>
<evidence type="ECO:0000313" key="4">
    <source>
        <dbReference type="Proteomes" id="UP001200313"/>
    </source>
</evidence>
<dbReference type="Proteomes" id="UP001200313">
    <property type="component" value="Unassembled WGS sequence"/>
</dbReference>
<keyword evidence="1" id="KW-1133">Transmembrane helix</keyword>
<dbReference type="AlphaFoldDB" id="A0AAW5JI28"/>
<keyword evidence="1" id="KW-0812">Transmembrane</keyword>
<keyword evidence="4" id="KW-1185">Reference proteome</keyword>
<proteinExistence type="predicted"/>
<accession>A0AAW5JI28</accession>
<reference evidence="2 4" key="1">
    <citation type="submission" date="2022-01" db="EMBL/GenBank/DDBJ databases">
        <title>Collection of gut derived symbiotic bacterial strains cultured from healthy donors.</title>
        <authorList>
            <person name="Lin H."/>
            <person name="Kohout C."/>
            <person name="Waligurski E."/>
            <person name="Pamer E.G."/>
        </authorList>
    </citation>
    <scope>NUCLEOTIDE SEQUENCE [LARGE SCALE GENOMIC DNA]</scope>
    <source>
        <strain evidence="2 4">DFI.3.7</strain>
    </source>
</reference>
<feature type="transmembrane region" description="Helical" evidence="1">
    <location>
        <begin position="61"/>
        <end position="79"/>
    </location>
</feature>
<feature type="transmembrane region" description="Helical" evidence="1">
    <location>
        <begin position="29"/>
        <end position="49"/>
    </location>
</feature>
<dbReference type="Proteomes" id="UP001204562">
    <property type="component" value="Unassembled WGS sequence"/>
</dbReference>
<gene>
    <name evidence="2" type="ORF">L0P79_02610</name>
    <name evidence="3" type="ORF">NE579_04430</name>
</gene>
<feature type="transmembrane region" description="Helical" evidence="1">
    <location>
        <begin position="85"/>
        <end position="110"/>
    </location>
</feature>
<keyword evidence="1" id="KW-0472">Membrane</keyword>
<evidence type="ECO:0000256" key="1">
    <source>
        <dbReference type="SAM" id="Phobius"/>
    </source>
</evidence>
<evidence type="ECO:0000313" key="3">
    <source>
        <dbReference type="EMBL" id="MCQ4769716.1"/>
    </source>
</evidence>
<dbReference type="EMBL" id="JANFYS010000006">
    <property type="protein sequence ID" value="MCQ4769716.1"/>
    <property type="molecule type" value="Genomic_DNA"/>
</dbReference>
<evidence type="ECO:0008006" key="6">
    <source>
        <dbReference type="Google" id="ProtNLM"/>
    </source>
</evidence>
<protein>
    <recommendedName>
        <fullName evidence="6">DUF4190 domain-containing protein</fullName>
    </recommendedName>
</protein>
<name>A0AAW5JI28_9FIRM</name>
<evidence type="ECO:0000313" key="5">
    <source>
        <dbReference type="Proteomes" id="UP001204562"/>
    </source>
</evidence>
<organism evidence="3 5">
    <name type="scientific">Intestinimonas massiliensis</name>
    <name type="common">ex Afouda et al. 2020</name>
    <dbReference type="NCBI Taxonomy" id="1673721"/>
    <lineage>
        <taxon>Bacteria</taxon>
        <taxon>Bacillati</taxon>
        <taxon>Bacillota</taxon>
        <taxon>Clostridia</taxon>
        <taxon>Eubacteriales</taxon>
        <taxon>Intestinimonas</taxon>
    </lineage>
</organism>
<comment type="caution">
    <text evidence="3">The sequence shown here is derived from an EMBL/GenBank/DDBJ whole genome shotgun (WGS) entry which is preliminary data.</text>
</comment>
<reference evidence="3" key="2">
    <citation type="submission" date="2022-06" db="EMBL/GenBank/DDBJ databases">
        <title>Isolation of gut microbiota from human fecal samples.</title>
        <authorList>
            <person name="Pamer E.G."/>
            <person name="Barat B."/>
            <person name="Waligurski E."/>
            <person name="Medina S."/>
            <person name="Paddock L."/>
            <person name="Mostad J."/>
        </authorList>
    </citation>
    <scope>NUCLEOTIDE SEQUENCE</scope>
    <source>
        <strain evidence="3">DFI.9.91</strain>
    </source>
</reference>
<evidence type="ECO:0000313" key="2">
    <source>
        <dbReference type="EMBL" id="MCG4525969.1"/>
    </source>
</evidence>
<dbReference type="EMBL" id="JAKNJB010000003">
    <property type="protein sequence ID" value="MCG4525969.1"/>
    <property type="molecule type" value="Genomic_DNA"/>
</dbReference>